<organism evidence="1 2">
    <name type="scientific">Pontibacter ramchanderi</name>
    <dbReference type="NCBI Taxonomy" id="1179743"/>
    <lineage>
        <taxon>Bacteria</taxon>
        <taxon>Pseudomonadati</taxon>
        <taxon>Bacteroidota</taxon>
        <taxon>Cytophagia</taxon>
        <taxon>Cytophagales</taxon>
        <taxon>Hymenobacteraceae</taxon>
        <taxon>Pontibacter</taxon>
    </lineage>
</organism>
<dbReference type="Proteomes" id="UP000233782">
    <property type="component" value="Unassembled WGS sequence"/>
</dbReference>
<dbReference type="EMBL" id="PJMU01000001">
    <property type="protein sequence ID" value="PKV75575.1"/>
    <property type="molecule type" value="Genomic_DNA"/>
</dbReference>
<proteinExistence type="predicted"/>
<evidence type="ECO:0000313" key="1">
    <source>
        <dbReference type="EMBL" id="PKV75575.1"/>
    </source>
</evidence>
<dbReference type="OrthoDB" id="852896at2"/>
<dbReference type="AlphaFoldDB" id="A0A2N3V1S9"/>
<comment type="caution">
    <text evidence="1">The sequence shown here is derived from an EMBL/GenBank/DDBJ whole genome shotgun (WGS) entry which is preliminary data.</text>
</comment>
<dbReference type="RefSeq" id="WP_101442800.1">
    <property type="nucleotide sequence ID" value="NZ_PJMU01000001.1"/>
</dbReference>
<accession>A0A2N3V1S9</accession>
<evidence type="ECO:0008006" key="3">
    <source>
        <dbReference type="Google" id="ProtNLM"/>
    </source>
</evidence>
<gene>
    <name evidence="1" type="ORF">BD749_0520</name>
</gene>
<name>A0A2N3V1S9_9BACT</name>
<sequence length="140" mass="16048">MKQYKDNYCQISYNHSSNQVYLKWLIPPDEAALLNTYNKALDMAIYNKAESWIADNSIGFHLNVSMQRSLATLAAGRLPHTTLKRFARVTPVDVFQELITHKVFSQIGELTVNSLEFEVFHRHTDAKAWCMQVTGQLSVN</sequence>
<protein>
    <recommendedName>
        <fullName evidence="3">SpoIIAA-like protein</fullName>
    </recommendedName>
</protein>
<evidence type="ECO:0000313" key="2">
    <source>
        <dbReference type="Proteomes" id="UP000233782"/>
    </source>
</evidence>
<keyword evidence="2" id="KW-1185">Reference proteome</keyword>
<reference evidence="1 2" key="1">
    <citation type="submission" date="2017-12" db="EMBL/GenBank/DDBJ databases">
        <title>Genomic Encyclopedia of Type Strains, Phase III (KMG-III): the genomes of soil and plant-associated and newly described type strains.</title>
        <authorList>
            <person name="Whitman W."/>
        </authorList>
    </citation>
    <scope>NUCLEOTIDE SEQUENCE [LARGE SCALE GENOMIC DNA]</scope>
    <source>
        <strain evidence="1 2">LP43</strain>
    </source>
</reference>